<feature type="region of interest" description="Disordered" evidence="1">
    <location>
        <begin position="118"/>
        <end position="175"/>
    </location>
</feature>
<sequence length="195" mass="20172">MGNFISCTFVAPKLRSPKSARVILPGGEIRQFRQPVKAAELMLDSPNFFLVNSKSLNIGRRFSPLSADEDLEFGNLYVMIPMRRVNSVVTAAEVAVFLMAANSAPKRISGGNYSMKVSPEAAASPGDDSKRVNDRGGNGGSAGGTGGKGGGGGVSHGNSGTMKAPGGGGAYISRPGFESDPKGYFSGLHSSQKGK</sequence>
<evidence type="ECO:0000313" key="2">
    <source>
        <dbReference type="EMBL" id="KAL0372683.1"/>
    </source>
</evidence>
<organism evidence="2">
    <name type="scientific">Sesamum calycinum</name>
    <dbReference type="NCBI Taxonomy" id="2727403"/>
    <lineage>
        <taxon>Eukaryota</taxon>
        <taxon>Viridiplantae</taxon>
        <taxon>Streptophyta</taxon>
        <taxon>Embryophyta</taxon>
        <taxon>Tracheophyta</taxon>
        <taxon>Spermatophyta</taxon>
        <taxon>Magnoliopsida</taxon>
        <taxon>eudicotyledons</taxon>
        <taxon>Gunneridae</taxon>
        <taxon>Pentapetalae</taxon>
        <taxon>asterids</taxon>
        <taxon>lamiids</taxon>
        <taxon>Lamiales</taxon>
        <taxon>Pedaliaceae</taxon>
        <taxon>Sesamum</taxon>
    </lineage>
</organism>
<dbReference type="InterPro" id="IPR025322">
    <property type="entry name" value="PADRE_dom"/>
</dbReference>
<reference evidence="2" key="1">
    <citation type="submission" date="2020-06" db="EMBL/GenBank/DDBJ databases">
        <authorList>
            <person name="Li T."/>
            <person name="Hu X."/>
            <person name="Zhang T."/>
            <person name="Song X."/>
            <person name="Zhang H."/>
            <person name="Dai N."/>
            <person name="Sheng W."/>
            <person name="Hou X."/>
            <person name="Wei L."/>
        </authorList>
    </citation>
    <scope>NUCLEOTIDE SEQUENCE</scope>
    <source>
        <strain evidence="2">KEN8</strain>
        <tissue evidence="2">Leaf</tissue>
    </source>
</reference>
<proteinExistence type="predicted"/>
<protein>
    <recommendedName>
        <fullName evidence="3">DUF4228 domain-containing protein</fullName>
    </recommendedName>
</protein>
<dbReference type="EMBL" id="JACGWM010000005">
    <property type="protein sequence ID" value="KAL0372683.1"/>
    <property type="molecule type" value="Genomic_DNA"/>
</dbReference>
<dbReference type="Pfam" id="PF14009">
    <property type="entry name" value="PADRE"/>
    <property type="match status" value="1"/>
</dbReference>
<evidence type="ECO:0008006" key="3">
    <source>
        <dbReference type="Google" id="ProtNLM"/>
    </source>
</evidence>
<dbReference type="AlphaFoldDB" id="A0AAW2QYZ0"/>
<gene>
    <name evidence="2" type="ORF">Scaly_0949900</name>
</gene>
<evidence type="ECO:0000256" key="1">
    <source>
        <dbReference type="SAM" id="MobiDB-lite"/>
    </source>
</evidence>
<name>A0AAW2QYZ0_9LAMI</name>
<reference evidence="2" key="2">
    <citation type="journal article" date="2024" name="Plant">
        <title>Genomic evolution and insights into agronomic trait innovations of Sesamum species.</title>
        <authorList>
            <person name="Miao H."/>
            <person name="Wang L."/>
            <person name="Qu L."/>
            <person name="Liu H."/>
            <person name="Sun Y."/>
            <person name="Le M."/>
            <person name="Wang Q."/>
            <person name="Wei S."/>
            <person name="Zheng Y."/>
            <person name="Lin W."/>
            <person name="Duan Y."/>
            <person name="Cao H."/>
            <person name="Xiong S."/>
            <person name="Wang X."/>
            <person name="Wei L."/>
            <person name="Li C."/>
            <person name="Ma Q."/>
            <person name="Ju M."/>
            <person name="Zhao R."/>
            <person name="Li G."/>
            <person name="Mu C."/>
            <person name="Tian Q."/>
            <person name="Mei H."/>
            <person name="Zhang T."/>
            <person name="Gao T."/>
            <person name="Zhang H."/>
        </authorList>
    </citation>
    <scope>NUCLEOTIDE SEQUENCE</scope>
    <source>
        <strain evidence="2">KEN8</strain>
    </source>
</reference>
<dbReference type="PANTHER" id="PTHR33052">
    <property type="entry name" value="DUF4228 DOMAIN PROTEIN-RELATED"/>
    <property type="match status" value="1"/>
</dbReference>
<feature type="compositionally biased region" description="Gly residues" evidence="1">
    <location>
        <begin position="136"/>
        <end position="155"/>
    </location>
</feature>
<comment type="caution">
    <text evidence="2">The sequence shown here is derived from an EMBL/GenBank/DDBJ whole genome shotgun (WGS) entry which is preliminary data.</text>
</comment>
<accession>A0AAW2QYZ0</accession>